<comment type="caution">
    <text evidence="1">The sequence shown here is derived from an EMBL/GenBank/DDBJ whole genome shotgun (WGS) entry which is preliminary data.</text>
</comment>
<gene>
    <name evidence="1" type="ORF">HMPREF1981_03279</name>
</gene>
<protein>
    <submittedName>
        <fullName evidence="1">Uncharacterized protein</fullName>
    </submittedName>
</protein>
<organism evidence="1 2">
    <name type="scientific">Bacteroides pyogenes F0041</name>
    <dbReference type="NCBI Taxonomy" id="1321819"/>
    <lineage>
        <taxon>Bacteria</taxon>
        <taxon>Pseudomonadati</taxon>
        <taxon>Bacteroidota</taxon>
        <taxon>Bacteroidia</taxon>
        <taxon>Bacteroidales</taxon>
        <taxon>Bacteroidaceae</taxon>
        <taxon>Bacteroides</taxon>
    </lineage>
</organism>
<dbReference type="Proteomes" id="UP000016496">
    <property type="component" value="Unassembled WGS sequence"/>
</dbReference>
<dbReference type="AlphaFoldDB" id="U2CB65"/>
<accession>U2CB65</accession>
<dbReference type="HOGENOM" id="CLU_3132481_0_0_10"/>
<sequence>MCLFFGELIKAKVTVNCEKTNNRPDKKSLFLYAKINFQCRVWNQWLFVV</sequence>
<proteinExistence type="predicted"/>
<evidence type="ECO:0000313" key="1">
    <source>
        <dbReference type="EMBL" id="ERI81238.1"/>
    </source>
</evidence>
<dbReference type="EMBL" id="AWSV01000167">
    <property type="protein sequence ID" value="ERI81238.1"/>
    <property type="molecule type" value="Genomic_DNA"/>
</dbReference>
<name>U2CB65_9BACE</name>
<dbReference type="PATRIC" id="fig|1321819.3.peg.3023"/>
<reference evidence="1 2" key="1">
    <citation type="submission" date="2013-08" db="EMBL/GenBank/DDBJ databases">
        <authorList>
            <person name="Weinstock G."/>
            <person name="Sodergren E."/>
            <person name="Wylie T."/>
            <person name="Fulton L."/>
            <person name="Fulton R."/>
            <person name="Fronick C."/>
            <person name="O'Laughlin M."/>
            <person name="Godfrey J."/>
            <person name="Miner T."/>
            <person name="Herter B."/>
            <person name="Appelbaum E."/>
            <person name="Cordes M."/>
            <person name="Lek S."/>
            <person name="Wollam A."/>
            <person name="Pepin K.H."/>
            <person name="Palsikar V.B."/>
            <person name="Mitreva M."/>
            <person name="Wilson R.K."/>
        </authorList>
    </citation>
    <scope>NUCLEOTIDE SEQUENCE [LARGE SCALE GENOMIC DNA]</scope>
    <source>
        <strain evidence="1 2">F0041</strain>
    </source>
</reference>
<evidence type="ECO:0000313" key="2">
    <source>
        <dbReference type="Proteomes" id="UP000016496"/>
    </source>
</evidence>